<evidence type="ECO:0008006" key="3">
    <source>
        <dbReference type="Google" id="ProtNLM"/>
    </source>
</evidence>
<sequence length="587" mass="64696">MPLARMIINSTTTTMQLILTRSAMHTLTIDVRPRASTRAFLIPELVHLILDKLDSNTLANVARIARSFHLPAASYLWNELDQLTVDNLLNLVIGAEGQANSIEDRWDRFNIYASLVRSLTLNFDEMPTAHSLHLMHSLNTLASLRISNDLLLHSLRALEFRALSVDHLSAAALFICPALERVAGNCIASTRDEWDMHIAGFLHKVQRSAPGIKEFELYAFRESNTLALSALTSLIKATRLRSFESDFMAFQPTVVHALGQSSMLTSLVLGDTGSDDDGAALERLMFSTSMQARSFVSLSSLNLETHSGVVLPLLLALRNVQLRDLSIKLVEKTFSSAVFKTLFSFIPEFASTLLSCRVDISETLEDEEDGEGTGEGTLEWTTFAPLYKCSNLTSFSCNIDSEADLDLDFGDADIQLLSQAWPDLTSLAITWVSKASSAQAIRDSRLACASGLTLASFGYLAENCARLEELEMSYIHAKAPIPCPPAGLPASSTLTDLHVGRSEIDCPITVALYLRLLWPNAVVTHSSTTETDNNSGTTDADDCRGPRWDEVNKMLFVMRYAEVVGTHTRVLSDERTLSAVVNTIRDW</sequence>
<dbReference type="EMBL" id="KV423934">
    <property type="protein sequence ID" value="KZT60088.1"/>
    <property type="molecule type" value="Genomic_DNA"/>
</dbReference>
<evidence type="ECO:0000313" key="1">
    <source>
        <dbReference type="EMBL" id="KZT60088.1"/>
    </source>
</evidence>
<keyword evidence="2" id="KW-1185">Reference proteome</keyword>
<accession>A0A165I3M8</accession>
<name>A0A165I3M8_9BASI</name>
<protein>
    <recommendedName>
        <fullName evidence="3">F-box domain-containing protein</fullName>
    </recommendedName>
</protein>
<proteinExistence type="predicted"/>
<dbReference type="Gene3D" id="3.80.10.10">
    <property type="entry name" value="Ribonuclease Inhibitor"/>
    <property type="match status" value="1"/>
</dbReference>
<dbReference type="InterPro" id="IPR032675">
    <property type="entry name" value="LRR_dom_sf"/>
</dbReference>
<evidence type="ECO:0000313" key="2">
    <source>
        <dbReference type="Proteomes" id="UP000076842"/>
    </source>
</evidence>
<reference evidence="1 2" key="1">
    <citation type="journal article" date="2016" name="Mol. Biol. Evol.">
        <title>Comparative Genomics of Early-Diverging Mushroom-Forming Fungi Provides Insights into the Origins of Lignocellulose Decay Capabilities.</title>
        <authorList>
            <person name="Nagy L.G."/>
            <person name="Riley R."/>
            <person name="Tritt A."/>
            <person name="Adam C."/>
            <person name="Daum C."/>
            <person name="Floudas D."/>
            <person name="Sun H."/>
            <person name="Yadav J.S."/>
            <person name="Pangilinan J."/>
            <person name="Larsson K.H."/>
            <person name="Matsuura K."/>
            <person name="Barry K."/>
            <person name="Labutti K."/>
            <person name="Kuo R."/>
            <person name="Ohm R.A."/>
            <person name="Bhattacharya S.S."/>
            <person name="Shirouzu T."/>
            <person name="Yoshinaga Y."/>
            <person name="Martin F.M."/>
            <person name="Grigoriev I.V."/>
            <person name="Hibbett D.S."/>
        </authorList>
    </citation>
    <scope>NUCLEOTIDE SEQUENCE [LARGE SCALE GENOMIC DNA]</scope>
    <source>
        <strain evidence="1 2">HHB12733</strain>
    </source>
</reference>
<dbReference type="Proteomes" id="UP000076842">
    <property type="component" value="Unassembled WGS sequence"/>
</dbReference>
<dbReference type="InParanoid" id="A0A165I3M8"/>
<gene>
    <name evidence="1" type="ORF">CALCODRAFT_492860</name>
</gene>
<organism evidence="1 2">
    <name type="scientific">Calocera cornea HHB12733</name>
    <dbReference type="NCBI Taxonomy" id="1353952"/>
    <lineage>
        <taxon>Eukaryota</taxon>
        <taxon>Fungi</taxon>
        <taxon>Dikarya</taxon>
        <taxon>Basidiomycota</taxon>
        <taxon>Agaricomycotina</taxon>
        <taxon>Dacrymycetes</taxon>
        <taxon>Dacrymycetales</taxon>
        <taxon>Dacrymycetaceae</taxon>
        <taxon>Calocera</taxon>
    </lineage>
</organism>
<dbReference type="AlphaFoldDB" id="A0A165I3M8"/>
<dbReference type="OrthoDB" id="2895926at2759"/>